<evidence type="ECO:0000259" key="2">
    <source>
        <dbReference type="Pfam" id="PF07000"/>
    </source>
</evidence>
<feature type="domain" description="DUF5614" evidence="3">
    <location>
        <begin position="109"/>
        <end position="214"/>
    </location>
</feature>
<accession>A0ABP1R386</accession>
<evidence type="ECO:0000313" key="4">
    <source>
        <dbReference type="EMBL" id="CAL8118272.1"/>
    </source>
</evidence>
<sequence length="432" mass="47304">MSLIKDDDEEWLANHLSLGKDGQISNPLNPVPPLLKHVEGIEKLRRALAKELANPHCVRDKSSNLPHLLSIIKCVWPRANNRVKSEGFGGIGGVIGGSHNDILPKCPSAVLKPFVYSESRTGRLVVDIVSCDGDTWYKISARNPKSLALVASGGGGYGKKSIVDHAIDYMQCAEENPCLFKPPKIVVIFTSGISDQVAEELESMGVDVIGKRIDDTELELHPRIKVLQESDTQALQKSPICQEILGDSSNKPSKMSNPSLDGVERLNLDISTLLAYLSNLTNGHTNVKFKKKILSDQADDERLRPQKPVLDKIFEGRQLFCCETAAREFKTILSTVGGEEEKARAAKFLNERVTIVPDQLTEKSKLLTVSGNIKTRSIIIFSTGDSIQAVTVTSNSGFVRSAKSQGVDFPAFIHESRALTEQKQLSGDHTLS</sequence>
<dbReference type="Proteomes" id="UP001642540">
    <property type="component" value="Unassembled WGS sequence"/>
</dbReference>
<reference evidence="4 5" key="1">
    <citation type="submission" date="2024-08" db="EMBL/GenBank/DDBJ databases">
        <authorList>
            <person name="Cucini C."/>
            <person name="Frati F."/>
        </authorList>
    </citation>
    <scope>NUCLEOTIDE SEQUENCE [LARGE SCALE GENOMIC DNA]</scope>
</reference>
<dbReference type="EMBL" id="CAXLJM020000057">
    <property type="protein sequence ID" value="CAL8118272.1"/>
    <property type="molecule type" value="Genomic_DNA"/>
</dbReference>
<protein>
    <recommendedName>
        <fullName evidence="6">DUF1308 domain-containing protein</fullName>
    </recommendedName>
</protein>
<keyword evidence="5" id="KW-1185">Reference proteome</keyword>
<dbReference type="Pfam" id="PF18474">
    <property type="entry name" value="DUF5614"/>
    <property type="match status" value="1"/>
</dbReference>
<proteinExistence type="inferred from homology"/>
<dbReference type="PANTHER" id="PTHR13379">
    <property type="entry name" value="UNCHARACTERIZED DUF1308"/>
    <property type="match status" value="1"/>
</dbReference>
<comment type="caution">
    <text evidence="4">The sequence shown here is derived from an EMBL/GenBank/DDBJ whole genome shotgun (WGS) entry which is preliminary data.</text>
</comment>
<dbReference type="PANTHER" id="PTHR13379:SF0">
    <property type="entry name" value="UPF0415 PROTEIN C7ORF25"/>
    <property type="match status" value="1"/>
</dbReference>
<evidence type="ECO:0008006" key="6">
    <source>
        <dbReference type="Google" id="ProtNLM"/>
    </source>
</evidence>
<organism evidence="4 5">
    <name type="scientific">Orchesella dallaii</name>
    <dbReference type="NCBI Taxonomy" id="48710"/>
    <lineage>
        <taxon>Eukaryota</taxon>
        <taxon>Metazoa</taxon>
        <taxon>Ecdysozoa</taxon>
        <taxon>Arthropoda</taxon>
        <taxon>Hexapoda</taxon>
        <taxon>Collembola</taxon>
        <taxon>Entomobryomorpha</taxon>
        <taxon>Entomobryoidea</taxon>
        <taxon>Orchesellidae</taxon>
        <taxon>Orchesellinae</taxon>
        <taxon>Orchesella</taxon>
    </lineage>
</organism>
<dbReference type="Pfam" id="PF07000">
    <property type="entry name" value="DUF1308"/>
    <property type="match status" value="1"/>
</dbReference>
<evidence type="ECO:0000256" key="1">
    <source>
        <dbReference type="ARBA" id="ARBA00006588"/>
    </source>
</evidence>
<name>A0ABP1R386_9HEXA</name>
<feature type="domain" description="DUF1308" evidence="2">
    <location>
        <begin position="266"/>
        <end position="425"/>
    </location>
</feature>
<dbReference type="InterPro" id="IPR041076">
    <property type="entry name" value="DUF5614"/>
</dbReference>
<gene>
    <name evidence="4" type="ORF">ODALV1_LOCUS18061</name>
</gene>
<evidence type="ECO:0000259" key="3">
    <source>
        <dbReference type="Pfam" id="PF18474"/>
    </source>
</evidence>
<evidence type="ECO:0000313" key="5">
    <source>
        <dbReference type="Proteomes" id="UP001642540"/>
    </source>
</evidence>
<comment type="similarity">
    <text evidence="1">Belongs to the UPF0415 family.</text>
</comment>
<dbReference type="InterPro" id="IPR010733">
    <property type="entry name" value="DUF1308"/>
</dbReference>